<evidence type="ECO:0000256" key="1">
    <source>
        <dbReference type="SAM" id="MobiDB-lite"/>
    </source>
</evidence>
<dbReference type="HOGENOM" id="CLU_084461_0_0_5"/>
<evidence type="ECO:0008006" key="5">
    <source>
        <dbReference type="Google" id="ProtNLM"/>
    </source>
</evidence>
<dbReference type="eggNOG" id="ENOG5030UCA">
    <property type="taxonomic scope" value="Bacteria"/>
</dbReference>
<dbReference type="AlphaFoldDB" id="F8BXJ1"/>
<evidence type="ECO:0000313" key="3">
    <source>
        <dbReference type="EMBL" id="AEI06129.1"/>
    </source>
</evidence>
<feature type="region of interest" description="Disordered" evidence="1">
    <location>
        <begin position="21"/>
        <end position="45"/>
    </location>
</feature>
<feature type="compositionally biased region" description="Basic and acidic residues" evidence="1">
    <location>
        <begin position="152"/>
        <end position="162"/>
    </location>
</feature>
<dbReference type="EMBL" id="CP002826">
    <property type="protein sequence ID" value="AEI06129.1"/>
    <property type="molecule type" value="Genomic_DNA"/>
</dbReference>
<organism evidence="3 4">
    <name type="scientific">Afipia carboxidovorans (strain ATCC 49405 / DSM 1227 / KCTC 32145 / OM5)</name>
    <name type="common">Oligotropha carboxidovorans</name>
    <dbReference type="NCBI Taxonomy" id="504832"/>
    <lineage>
        <taxon>Bacteria</taxon>
        <taxon>Pseudomonadati</taxon>
        <taxon>Pseudomonadota</taxon>
        <taxon>Alphaproteobacteria</taxon>
        <taxon>Hyphomicrobiales</taxon>
        <taxon>Nitrobacteraceae</taxon>
        <taxon>Afipia</taxon>
    </lineage>
</organism>
<evidence type="ECO:0000313" key="4">
    <source>
        <dbReference type="Proteomes" id="UP000007730"/>
    </source>
</evidence>
<proteinExistence type="predicted"/>
<feature type="compositionally biased region" description="Basic residues" evidence="1">
    <location>
        <begin position="115"/>
        <end position="135"/>
    </location>
</feature>
<reference evidence="3 4" key="1">
    <citation type="journal article" date="2011" name="J. Bacteriol.">
        <title>Complete genome sequences of the chemolithoautotrophic Oligotropha carboxidovorans strains OM4 and OM5.</title>
        <authorList>
            <person name="Volland S."/>
            <person name="Rachinger M."/>
            <person name="Strittmatter A."/>
            <person name="Daniel R."/>
            <person name="Gottschalk G."/>
            <person name="Meyer O."/>
        </authorList>
    </citation>
    <scope>NUCLEOTIDE SEQUENCE [LARGE SCALE GENOMIC DNA]</scope>
    <source>
        <strain evidence="4">ATCC 49405 / DSM 1227 / KCTC 32145 / OM5</strain>
    </source>
</reference>
<dbReference type="STRING" id="504832.OCA5_c14130"/>
<feature type="compositionally biased region" description="Polar residues" evidence="1">
    <location>
        <begin position="178"/>
        <end position="189"/>
    </location>
</feature>
<feature type="region of interest" description="Disordered" evidence="1">
    <location>
        <begin position="115"/>
        <end position="189"/>
    </location>
</feature>
<dbReference type="KEGG" id="ocg:OCA5_c14130"/>
<sequence length="287" mass="30605">MRASDSGHYAIRRIFEDVTAAAGKSHTPDRSRRSPGFGLQKPKISSLLPRSGHFRRAIWDAGAGRCGDTTMPRGLRYAVMAAAMALASLAGSTTPGTAAPETTSAKPLALGQFTKHRAHTRKKHVRPHRSAKKHRTSTESRTKAKTVSSKSDTTKNAKDESRLPSSVADARAEVPPDNSAQENLAPDTSTLTEADKTAVERPLAAPPAQGVEVTTSDQLNEIDRAVAEPEPQHAMTLALAQMPEPTESVSEGGIWGSASLVGKIFIAIGVLLTFASAARMLWPQRTT</sequence>
<evidence type="ECO:0000256" key="2">
    <source>
        <dbReference type="SAM" id="Phobius"/>
    </source>
</evidence>
<keyword evidence="2" id="KW-0812">Transmembrane</keyword>
<accession>F8BXJ1</accession>
<keyword evidence="4" id="KW-1185">Reference proteome</keyword>
<name>F8BXJ1_AFIC5</name>
<dbReference type="Proteomes" id="UP000007730">
    <property type="component" value="Chromosome"/>
</dbReference>
<feature type="transmembrane region" description="Helical" evidence="2">
    <location>
        <begin position="264"/>
        <end position="282"/>
    </location>
</feature>
<protein>
    <recommendedName>
        <fullName evidence="5">Transmembrane protein</fullName>
    </recommendedName>
</protein>
<keyword evidence="2" id="KW-1133">Transmembrane helix</keyword>
<gene>
    <name evidence="3" type="ordered locus">OCA5_c14130</name>
</gene>
<keyword evidence="2" id="KW-0472">Membrane</keyword>